<dbReference type="PANTHER" id="PTHR31234">
    <property type="entry name" value="LATE EMBRYOGENESIS ABUNDANT (LEA) HYDROXYPROLINE-RICH GLYCOPROTEIN FAMILY"/>
    <property type="match status" value="1"/>
</dbReference>
<dbReference type="PANTHER" id="PTHR31234:SF61">
    <property type="entry name" value="OS01G0574800 PROTEIN"/>
    <property type="match status" value="1"/>
</dbReference>
<feature type="region of interest" description="Disordered" evidence="5">
    <location>
        <begin position="309"/>
        <end position="340"/>
    </location>
</feature>
<evidence type="ECO:0000259" key="7">
    <source>
        <dbReference type="Pfam" id="PF03168"/>
    </source>
</evidence>
<feature type="transmembrane region" description="Helical" evidence="6">
    <location>
        <begin position="129"/>
        <end position="153"/>
    </location>
</feature>
<dbReference type="EMBL" id="GBRH01214666">
    <property type="protein sequence ID" value="JAD83229.1"/>
    <property type="molecule type" value="Transcribed_RNA"/>
</dbReference>
<feature type="compositionally biased region" description="Pro residues" evidence="5">
    <location>
        <begin position="83"/>
        <end position="103"/>
    </location>
</feature>
<evidence type="ECO:0000313" key="8">
    <source>
        <dbReference type="EMBL" id="JAD83229.1"/>
    </source>
</evidence>
<evidence type="ECO:0000256" key="2">
    <source>
        <dbReference type="ARBA" id="ARBA00022692"/>
    </source>
</evidence>
<accession>A0A0A9D3S0</accession>
<evidence type="ECO:0000256" key="1">
    <source>
        <dbReference type="ARBA" id="ARBA00004167"/>
    </source>
</evidence>
<evidence type="ECO:0000256" key="6">
    <source>
        <dbReference type="SAM" id="Phobius"/>
    </source>
</evidence>
<keyword evidence="3 6" id="KW-1133">Transmembrane helix</keyword>
<keyword evidence="2 6" id="KW-0812">Transmembrane</keyword>
<feature type="domain" description="Late embryogenesis abundant protein LEA-2 subgroup" evidence="7">
    <location>
        <begin position="185"/>
        <end position="282"/>
    </location>
</feature>
<dbReference type="Pfam" id="PF03168">
    <property type="entry name" value="LEA_2"/>
    <property type="match status" value="1"/>
</dbReference>
<keyword evidence="4 6" id="KW-0472">Membrane</keyword>
<evidence type="ECO:0000256" key="5">
    <source>
        <dbReference type="SAM" id="MobiDB-lite"/>
    </source>
</evidence>
<feature type="region of interest" description="Disordered" evidence="5">
    <location>
        <begin position="41"/>
        <end position="116"/>
    </location>
</feature>
<dbReference type="InterPro" id="IPR004864">
    <property type="entry name" value="LEA_2"/>
</dbReference>
<sequence length="356" mass="37345">MRSLIAPFFSALLPPQSKQSSTFTPPSSIHLSPSFFLHSSLPQASSRGAEPGAEAMGDRAYAPATTKPVPVRATNGAANGVGPPRPAPPPMVPGRVPPPPMYRPKPAQSRPPPRRPRRSARGWCCACCLWLTLVLVGLVFLAAIAAGVFYVVYHPQLPTFAVTSLRLAALNVSDSDAVTSRIEFTVTARNPNDKIAFAYGDIAASFEADGADVGDGVVPGFLHPAGNTTVIRAAATAAAATVDPVQASALRSKKSHAMSMEMDSKVGFQIGRFKSKRINVRVLCAGFSAGLAKPTAPVPAPTVEVAAAPAPVRARPRSPRPPRSVVRTSSTGGGGGNLTTTDAKCKLRVKIWIWTF</sequence>
<comment type="subcellular location">
    <subcellularLocation>
        <location evidence="1">Membrane</location>
        <topology evidence="1">Single-pass membrane protein</topology>
    </subcellularLocation>
</comment>
<dbReference type="GO" id="GO:0005886">
    <property type="term" value="C:plasma membrane"/>
    <property type="evidence" value="ECO:0007669"/>
    <property type="project" value="TreeGrafter"/>
</dbReference>
<proteinExistence type="predicted"/>
<organism evidence="8">
    <name type="scientific">Arundo donax</name>
    <name type="common">Giant reed</name>
    <name type="synonym">Donax arundinaceus</name>
    <dbReference type="NCBI Taxonomy" id="35708"/>
    <lineage>
        <taxon>Eukaryota</taxon>
        <taxon>Viridiplantae</taxon>
        <taxon>Streptophyta</taxon>
        <taxon>Embryophyta</taxon>
        <taxon>Tracheophyta</taxon>
        <taxon>Spermatophyta</taxon>
        <taxon>Magnoliopsida</taxon>
        <taxon>Liliopsida</taxon>
        <taxon>Poales</taxon>
        <taxon>Poaceae</taxon>
        <taxon>PACMAD clade</taxon>
        <taxon>Arundinoideae</taxon>
        <taxon>Arundineae</taxon>
        <taxon>Arundo</taxon>
    </lineage>
</organism>
<name>A0A0A9D3S0_ARUDO</name>
<protein>
    <recommendedName>
        <fullName evidence="7">Late embryogenesis abundant protein LEA-2 subgroup domain-containing protein</fullName>
    </recommendedName>
</protein>
<evidence type="ECO:0000256" key="3">
    <source>
        <dbReference type="ARBA" id="ARBA00022989"/>
    </source>
</evidence>
<dbReference type="GO" id="GO:0098542">
    <property type="term" value="P:defense response to other organism"/>
    <property type="evidence" value="ECO:0007669"/>
    <property type="project" value="InterPro"/>
</dbReference>
<dbReference type="AlphaFoldDB" id="A0A0A9D3S0"/>
<evidence type="ECO:0000256" key="4">
    <source>
        <dbReference type="ARBA" id="ARBA00023136"/>
    </source>
</evidence>
<dbReference type="InterPro" id="IPR044839">
    <property type="entry name" value="NDR1-like"/>
</dbReference>
<reference evidence="8" key="2">
    <citation type="journal article" date="2015" name="Data Brief">
        <title>Shoot transcriptome of the giant reed, Arundo donax.</title>
        <authorList>
            <person name="Barrero R.A."/>
            <person name="Guerrero F.D."/>
            <person name="Moolhuijzen P."/>
            <person name="Goolsby J.A."/>
            <person name="Tidwell J."/>
            <person name="Bellgard S.E."/>
            <person name="Bellgard M.I."/>
        </authorList>
    </citation>
    <scope>NUCLEOTIDE SEQUENCE</scope>
    <source>
        <tissue evidence="8">Shoot tissue taken approximately 20 cm above the soil surface</tissue>
    </source>
</reference>
<reference evidence="8" key="1">
    <citation type="submission" date="2014-09" db="EMBL/GenBank/DDBJ databases">
        <authorList>
            <person name="Magalhaes I.L.F."/>
            <person name="Oliveira U."/>
            <person name="Santos F.R."/>
            <person name="Vidigal T.H.D.A."/>
            <person name="Brescovit A.D."/>
            <person name="Santos A.J."/>
        </authorList>
    </citation>
    <scope>NUCLEOTIDE SEQUENCE</scope>
    <source>
        <tissue evidence="8">Shoot tissue taken approximately 20 cm above the soil surface</tissue>
    </source>
</reference>